<dbReference type="OrthoDB" id="9803322at2"/>
<keyword evidence="4 9" id="KW-0460">Magnesium</keyword>
<dbReference type="PROSITE" id="PS00710">
    <property type="entry name" value="PGM_PMM"/>
    <property type="match status" value="1"/>
</dbReference>
<feature type="domain" description="Alpha-D-phosphohexomutase alpha/beta/alpha" evidence="13">
    <location>
        <begin position="215"/>
        <end position="294"/>
    </location>
</feature>
<evidence type="ECO:0000256" key="2">
    <source>
        <dbReference type="ARBA" id="ARBA00022553"/>
    </source>
</evidence>
<evidence type="ECO:0000256" key="5">
    <source>
        <dbReference type="ARBA" id="ARBA00023235"/>
    </source>
</evidence>
<dbReference type="FunFam" id="3.30.310.50:FF:000001">
    <property type="entry name" value="Phosphoglucosamine mutase"/>
    <property type="match status" value="1"/>
</dbReference>
<evidence type="ECO:0000256" key="1">
    <source>
        <dbReference type="ARBA" id="ARBA00010231"/>
    </source>
</evidence>
<reference evidence="15 18" key="2">
    <citation type="submission" date="2020-05" db="EMBL/GenBank/DDBJ databases">
        <title>MicrobeNet Type strains.</title>
        <authorList>
            <person name="Nicholson A.C."/>
        </authorList>
    </citation>
    <scope>NUCLEOTIDE SEQUENCE [LARGE SCALE GENOMIC DNA]</scope>
    <source>
        <strain evidence="15 18">CCUG 46604</strain>
    </source>
</reference>
<feature type="domain" description="Alpha-D-phosphohexomutase C-terminal" evidence="11">
    <location>
        <begin position="415"/>
        <end position="480"/>
    </location>
</feature>
<dbReference type="InterPro" id="IPR016055">
    <property type="entry name" value="A-D-PHexomutase_a/b/a-I/II/III"/>
</dbReference>
<evidence type="ECO:0000256" key="9">
    <source>
        <dbReference type="HAMAP-Rule" id="MF_01554"/>
    </source>
</evidence>
<dbReference type="AlphaFoldDB" id="A0A2N6PH68"/>
<dbReference type="InterPro" id="IPR005844">
    <property type="entry name" value="A-D-PHexomutase_a/b/a-I"/>
</dbReference>
<evidence type="ECO:0000259" key="13">
    <source>
        <dbReference type="Pfam" id="PF02879"/>
    </source>
</evidence>
<organism evidence="16 17">
    <name type="scientific">Brevibacterium luteolum</name>
    <dbReference type="NCBI Taxonomy" id="199591"/>
    <lineage>
        <taxon>Bacteria</taxon>
        <taxon>Bacillati</taxon>
        <taxon>Actinomycetota</taxon>
        <taxon>Actinomycetes</taxon>
        <taxon>Micrococcales</taxon>
        <taxon>Brevibacteriaceae</taxon>
        <taxon>Brevibacterium</taxon>
    </lineage>
</organism>
<dbReference type="InterPro" id="IPR005841">
    <property type="entry name" value="Alpha-D-phosphohexomutase_SF"/>
</dbReference>
<dbReference type="GO" id="GO:0004615">
    <property type="term" value="F:phosphomannomutase activity"/>
    <property type="evidence" value="ECO:0007669"/>
    <property type="project" value="TreeGrafter"/>
</dbReference>
<feature type="binding site" description="via phosphate group" evidence="9">
    <location>
        <position position="120"/>
    </location>
    <ligand>
        <name>Mg(2+)</name>
        <dbReference type="ChEBI" id="CHEBI:18420"/>
    </ligand>
</feature>
<dbReference type="InterPro" id="IPR050060">
    <property type="entry name" value="Phosphoglucosamine_mutase"/>
</dbReference>
<dbReference type="InterPro" id="IPR005845">
    <property type="entry name" value="A-D-PHexomutase_a/b/a-II"/>
</dbReference>
<feature type="modified residue" description="Phosphoserine" evidence="9">
    <location>
        <position position="120"/>
    </location>
</feature>
<dbReference type="InterPro" id="IPR016066">
    <property type="entry name" value="A-D-PHexomutase_CS"/>
</dbReference>
<dbReference type="GO" id="GO:0000287">
    <property type="term" value="F:magnesium ion binding"/>
    <property type="evidence" value="ECO:0007669"/>
    <property type="project" value="UniProtKB-UniRule"/>
</dbReference>
<comment type="similarity">
    <text evidence="1 9 10">Belongs to the phosphohexose mutase family.</text>
</comment>
<comment type="caution">
    <text evidence="16">The sequence shown here is derived from an EMBL/GenBank/DDBJ whole genome shotgun (WGS) entry which is preliminary data.</text>
</comment>
<keyword evidence="5 9" id="KW-0413">Isomerase</keyword>
<dbReference type="EMBL" id="PNFZ01000003">
    <property type="protein sequence ID" value="PMB98021.1"/>
    <property type="molecule type" value="Genomic_DNA"/>
</dbReference>
<dbReference type="InterPro" id="IPR005846">
    <property type="entry name" value="A-D-PHexomutase_a/b/a-III"/>
</dbReference>
<dbReference type="GO" id="GO:0008966">
    <property type="term" value="F:phosphoglucosamine mutase activity"/>
    <property type="evidence" value="ECO:0007669"/>
    <property type="project" value="UniProtKB-UniRule"/>
</dbReference>
<keyword evidence="3 9" id="KW-0479">Metal-binding</keyword>
<dbReference type="FunFam" id="3.40.120.10:FF:000002">
    <property type="entry name" value="Phosphoglucosamine mutase"/>
    <property type="match status" value="1"/>
</dbReference>
<feature type="binding site" evidence="9">
    <location>
        <position position="282"/>
    </location>
    <ligand>
        <name>Mg(2+)</name>
        <dbReference type="ChEBI" id="CHEBI:18420"/>
    </ligand>
</feature>
<dbReference type="GO" id="GO:0005975">
    <property type="term" value="P:carbohydrate metabolic process"/>
    <property type="evidence" value="ECO:0007669"/>
    <property type="project" value="InterPro"/>
</dbReference>
<dbReference type="SUPFAM" id="SSF55957">
    <property type="entry name" value="Phosphoglucomutase, C-terminal domain"/>
    <property type="match status" value="1"/>
</dbReference>
<accession>A0A2N6PH68</accession>
<name>A0A2N6PH68_9MICO</name>
<dbReference type="RefSeq" id="WP_102161818.1">
    <property type="nucleotide sequence ID" value="NZ_BAAAKH010000010.1"/>
</dbReference>
<evidence type="ECO:0000259" key="11">
    <source>
        <dbReference type="Pfam" id="PF00408"/>
    </source>
</evidence>
<proteinExistence type="inferred from homology"/>
<evidence type="ECO:0000256" key="7">
    <source>
        <dbReference type="ARBA" id="ARBA00066330"/>
    </source>
</evidence>
<dbReference type="HAMAP" id="MF_01554_B">
    <property type="entry name" value="GlmM_B"/>
    <property type="match status" value="1"/>
</dbReference>
<feature type="binding site" evidence="9">
    <location>
        <position position="286"/>
    </location>
    <ligand>
        <name>Mg(2+)</name>
        <dbReference type="ChEBI" id="CHEBI:18420"/>
    </ligand>
</feature>
<dbReference type="SUPFAM" id="SSF53738">
    <property type="entry name" value="Phosphoglucomutase, first 3 domains"/>
    <property type="match status" value="3"/>
</dbReference>
<dbReference type="Proteomes" id="UP000549517">
    <property type="component" value="Unassembled WGS sequence"/>
</dbReference>
<feature type="domain" description="Alpha-D-phosphohexomutase alpha/beta/alpha" evidence="12">
    <location>
        <begin position="58"/>
        <end position="151"/>
    </location>
</feature>
<evidence type="ECO:0000259" key="12">
    <source>
        <dbReference type="Pfam" id="PF02878"/>
    </source>
</evidence>
<evidence type="ECO:0000313" key="16">
    <source>
        <dbReference type="EMBL" id="PMB98021.1"/>
    </source>
</evidence>
<comment type="PTM">
    <text evidence="9">Activated by phosphorylation.</text>
</comment>
<evidence type="ECO:0000313" key="15">
    <source>
        <dbReference type="EMBL" id="NNG79791.1"/>
    </source>
</evidence>
<evidence type="ECO:0000256" key="4">
    <source>
        <dbReference type="ARBA" id="ARBA00022842"/>
    </source>
</evidence>
<dbReference type="InterPro" id="IPR036900">
    <property type="entry name" value="A-D-PHexomutase_C_sf"/>
</dbReference>
<evidence type="ECO:0000256" key="6">
    <source>
        <dbReference type="ARBA" id="ARBA00050364"/>
    </source>
</evidence>
<gene>
    <name evidence="9" type="primary">glmM</name>
    <name evidence="16" type="ORF">CJ198_06450</name>
    <name evidence="15" type="ORF">HLA91_10480</name>
</gene>
<dbReference type="InterPro" id="IPR005843">
    <property type="entry name" value="A-D-PHexomutase_C"/>
</dbReference>
<dbReference type="EMBL" id="JABEMC010000006">
    <property type="protein sequence ID" value="NNG79791.1"/>
    <property type="molecule type" value="Genomic_DNA"/>
</dbReference>
<dbReference type="PANTHER" id="PTHR42946:SF1">
    <property type="entry name" value="PHOSPHOGLUCOMUTASE (ALPHA-D-GLUCOSE-1,6-BISPHOSPHATE-DEPENDENT)"/>
    <property type="match status" value="1"/>
</dbReference>
<evidence type="ECO:0000313" key="17">
    <source>
        <dbReference type="Proteomes" id="UP000235703"/>
    </source>
</evidence>
<dbReference type="Pfam" id="PF00408">
    <property type="entry name" value="PGM_PMM_IV"/>
    <property type="match status" value="1"/>
</dbReference>
<evidence type="ECO:0000256" key="10">
    <source>
        <dbReference type="RuleBase" id="RU004326"/>
    </source>
</evidence>
<dbReference type="Gene3D" id="3.30.310.50">
    <property type="entry name" value="Alpha-D-phosphohexomutase, C-terminal domain"/>
    <property type="match status" value="1"/>
</dbReference>
<feature type="binding site" evidence="9">
    <location>
        <position position="284"/>
    </location>
    <ligand>
        <name>Mg(2+)</name>
        <dbReference type="ChEBI" id="CHEBI:18420"/>
    </ligand>
</feature>
<evidence type="ECO:0000313" key="18">
    <source>
        <dbReference type="Proteomes" id="UP000549517"/>
    </source>
</evidence>
<dbReference type="EC" id="5.4.2.10" evidence="7 9"/>
<keyword evidence="2 9" id="KW-0597">Phosphoprotein</keyword>
<reference evidence="16 17" key="1">
    <citation type="submission" date="2017-09" db="EMBL/GenBank/DDBJ databases">
        <title>Bacterial strain isolated from the female urinary microbiota.</title>
        <authorList>
            <person name="Thomas-White K."/>
            <person name="Kumar N."/>
            <person name="Forster S."/>
            <person name="Putonti C."/>
            <person name="Lawley T."/>
            <person name="Wolfe A.J."/>
        </authorList>
    </citation>
    <scope>NUCLEOTIDE SEQUENCE [LARGE SCALE GENOMIC DNA]</scope>
    <source>
        <strain evidence="16 17">UMB0680</strain>
    </source>
</reference>
<comment type="function">
    <text evidence="9">Catalyzes the conversion of glucosamine-6-phosphate to glucosamine-1-phosphate.</text>
</comment>
<evidence type="ECO:0000256" key="3">
    <source>
        <dbReference type="ARBA" id="ARBA00022723"/>
    </source>
</evidence>
<comment type="catalytic activity">
    <reaction evidence="6 9">
        <text>alpha-D-glucosamine 1-phosphate = D-glucosamine 6-phosphate</text>
        <dbReference type="Rhea" id="RHEA:23424"/>
        <dbReference type="ChEBI" id="CHEBI:58516"/>
        <dbReference type="ChEBI" id="CHEBI:58725"/>
        <dbReference type="EC" id="5.4.2.10"/>
    </reaction>
</comment>
<dbReference type="GO" id="GO:0005829">
    <property type="term" value="C:cytosol"/>
    <property type="evidence" value="ECO:0007669"/>
    <property type="project" value="TreeGrafter"/>
</dbReference>
<dbReference type="Pfam" id="PF02880">
    <property type="entry name" value="PGM_PMM_III"/>
    <property type="match status" value="1"/>
</dbReference>
<dbReference type="PANTHER" id="PTHR42946">
    <property type="entry name" value="PHOSPHOHEXOSE MUTASE"/>
    <property type="match status" value="1"/>
</dbReference>
<dbReference type="FunFam" id="3.40.120.10:FF:000001">
    <property type="entry name" value="Phosphoglucosamine mutase"/>
    <property type="match status" value="1"/>
</dbReference>
<dbReference type="InterPro" id="IPR006352">
    <property type="entry name" value="GlmM_bact"/>
</dbReference>
<evidence type="ECO:0000259" key="14">
    <source>
        <dbReference type="Pfam" id="PF02880"/>
    </source>
</evidence>
<feature type="active site" description="Phosphoserine intermediate" evidence="9">
    <location>
        <position position="120"/>
    </location>
</feature>
<sequence>MSRLFGTDGVRGLANADITATLALQIAEAGARVLARRGSNGQHAAVAGPSGAGVAANGQRPFAVIGRDTRASGEFLTHAVASGIAAAGVDVLLVGELPTPGVAHVVKNTGADFGVVLSASHNPMPDNGIKFFARGGTKLPDALEDEIEGLIGTDWDRPTGDAVGRIRNFPSAADEYVESLVMGVFKGQQPAGSDPDAPVAPVTGALEIIGAPLAGLTVVVDCAHGAASVVGPAALRQAGARVIVTAADPDGYNINDGVGSTHIDSLVAAVKEHSADAGVAFDGDADRCLAVDALGREVDGDQIMGILALSLKDSGKLAHDTLVTTVMSNLGLHLAMEQAGITTVQTKVGDRYVLERMLADGYALGGEQSGHVLMLDYGTTGDGVQTALHLLARMAQTKRSLADLAAEIPRLPQVLINVKGVDKTRAGDPAVASEVEAVETELGKTGRVLLRASGTEPVIRVMVEAETHDFAQQQAERLAEVVKRELAL</sequence>
<keyword evidence="17" id="KW-1185">Reference proteome</keyword>
<dbReference type="PRINTS" id="PR00509">
    <property type="entry name" value="PGMPMM"/>
</dbReference>
<dbReference type="GO" id="GO:0006048">
    <property type="term" value="P:UDP-N-acetylglucosamine biosynthetic process"/>
    <property type="evidence" value="ECO:0007669"/>
    <property type="project" value="TreeGrafter"/>
</dbReference>
<evidence type="ECO:0000256" key="8">
    <source>
        <dbReference type="ARBA" id="ARBA00068193"/>
    </source>
</evidence>
<dbReference type="Pfam" id="PF02878">
    <property type="entry name" value="PGM_PMM_I"/>
    <property type="match status" value="1"/>
</dbReference>
<dbReference type="Pfam" id="PF02879">
    <property type="entry name" value="PGM_PMM_II"/>
    <property type="match status" value="1"/>
</dbReference>
<feature type="domain" description="Alpha-D-phosphohexomutase alpha/beta/alpha" evidence="14">
    <location>
        <begin position="299"/>
        <end position="408"/>
    </location>
</feature>
<dbReference type="CDD" id="cd05802">
    <property type="entry name" value="GlmM"/>
    <property type="match status" value="1"/>
</dbReference>
<dbReference type="Proteomes" id="UP000235703">
    <property type="component" value="Unassembled WGS sequence"/>
</dbReference>
<protein>
    <recommendedName>
        <fullName evidence="8 9">Phosphoglucosamine mutase</fullName>
        <ecNumber evidence="7 9">5.4.2.10</ecNumber>
    </recommendedName>
</protein>
<comment type="cofactor">
    <cofactor evidence="9">
        <name>Mg(2+)</name>
        <dbReference type="ChEBI" id="CHEBI:18420"/>
    </cofactor>
    <text evidence="9">Binds 1 Mg(2+) ion per subunit.</text>
</comment>
<dbReference type="Gene3D" id="3.40.120.10">
    <property type="entry name" value="Alpha-D-Glucose-1,6-Bisphosphate, subunit A, domain 3"/>
    <property type="match status" value="3"/>
</dbReference>
<dbReference type="GO" id="GO:0009252">
    <property type="term" value="P:peptidoglycan biosynthetic process"/>
    <property type="evidence" value="ECO:0007669"/>
    <property type="project" value="TreeGrafter"/>
</dbReference>